<dbReference type="RefSeq" id="YP_010049305.1">
    <property type="nucleotide sequence ID" value="NC_054363.1"/>
</dbReference>
<keyword evidence="1" id="KW-0689">Ribosomal protein</keyword>
<name>A0A7T0Q519_9EUKA</name>
<protein>
    <submittedName>
        <fullName evidence="1">Ribosomal protein S4</fullName>
    </submittedName>
</protein>
<dbReference type="AlphaFoldDB" id="A0A7T0Q519"/>
<proteinExistence type="predicted"/>
<dbReference type="GO" id="GO:0005840">
    <property type="term" value="C:ribosome"/>
    <property type="evidence" value="ECO:0007669"/>
    <property type="project" value="UniProtKB-KW"/>
</dbReference>
<keyword evidence="1" id="KW-0496">Mitochondrion</keyword>
<reference evidence="1" key="1">
    <citation type="journal article" date="2021" name="Genome Biol.">
        <title>Evolutionary history of mitochondrial genomes in Discoba, including the extreme halophile Pleurostomum flabellatum (Heterolobosea).</title>
        <authorList>
            <person name="Ettahi K."/>
            <person name="Lhee D.H."/>
            <person name="Sung J.Y."/>
            <person name="Simpson A.G.B."/>
            <person name="Park J.S."/>
            <person name="Yoon H.S."/>
        </authorList>
    </citation>
    <scope>NUCLEOTIDE SEQUENCE</scope>
</reference>
<dbReference type="EMBL" id="MT843578">
    <property type="protein sequence ID" value="QPL15595.1"/>
    <property type="molecule type" value="Genomic_DNA"/>
</dbReference>
<sequence>MNFSTNELRTPIAYKRHNKMNKFKYKKFRREKNINIFLNRYIFQSNVCSRIIKIRLNLLKDFLIDGISSRLITVGSRKRVYRFFQRKFRRYMIRAERYINDKYVFLRIFINFFKKIELVLRNNIKKKYSTQNFNASKIFFKRGGNFLDHDYQVEKFFIPNMLECTLLPFYRWSNYFDINMKHIMFGPNMNVNANVLRMNYQLTKLPILLGKKIEIQSKLIALHLFFNLLSSKSLYDYICICKKIYYSKLAILARKVRRIKRKYFRKKKKNSIKFRMLRSYRPMNLSLSLLYNNRFRCWRFLKNRPSNKILKLNRIWKKLRFFLFKKKNLKRKKKLNKRDKLNELIKNRFFFLNFYQHAESNTNTKSQGLFGSTNTNHNIKNSSDFLKRFFLSQKRGFFTFVVGKILTIRTRFDYFSNVRKKIEDCSLETSEETEEELIENDKEGLNVNVDSNDIGIGGSNLDFENIVYVRKVNYTISVTYFEFPLKNNQLFDVYMFISDFLLLYKGIHFFKKNRFLISTKDFERDFFLREKIQNEFCSKGFFER</sequence>
<gene>
    <name evidence="1" type="primary">rps4</name>
</gene>
<keyword evidence="1" id="KW-0687">Ribonucleoprotein</keyword>
<organism evidence="1">
    <name type="scientific">Pleurostomum flabellatum</name>
    <dbReference type="NCBI Taxonomy" id="405751"/>
    <lineage>
        <taxon>Eukaryota</taxon>
        <taxon>Discoba</taxon>
        <taxon>Heterolobosea</taxon>
        <taxon>Tulamoebidae</taxon>
        <taxon>Pleurostomum</taxon>
    </lineage>
</organism>
<geneLocation type="mitochondrion" evidence="1"/>
<evidence type="ECO:0000313" key="1">
    <source>
        <dbReference type="EMBL" id="QPL15595.1"/>
    </source>
</evidence>
<dbReference type="GeneID" id="63660929"/>
<accession>A0A7T0Q519</accession>